<dbReference type="EMBL" id="BRXS01000002">
    <property type="protein sequence ID" value="GLC24519.1"/>
    <property type="molecule type" value="Genomic_DNA"/>
</dbReference>
<evidence type="ECO:0000313" key="2">
    <source>
        <dbReference type="EMBL" id="GLC24519.1"/>
    </source>
</evidence>
<evidence type="ECO:0000313" key="3">
    <source>
        <dbReference type="Proteomes" id="UP001161325"/>
    </source>
</evidence>
<proteinExistence type="predicted"/>
<sequence>MTLRWLVAAAHLLALGIGLGAVWGRSRALRGPVLDNAAIRRALAADAWWGVAALLWLGTGVWRAFGGLEKGTSYYLANTAFHAKMGLFLLVLVLEIRPMLTLMRWRRALSRGTRLDTEGARTISRLSAVQALLIVGIVLAATAMARGLGLRG</sequence>
<keyword evidence="1" id="KW-1133">Transmembrane helix</keyword>
<dbReference type="InterPro" id="IPR018706">
    <property type="entry name" value="DUF2214_membrane"/>
</dbReference>
<evidence type="ECO:0008006" key="4">
    <source>
        <dbReference type="Google" id="ProtNLM"/>
    </source>
</evidence>
<dbReference type="AlphaFoldDB" id="A0AA37Q192"/>
<dbReference type="Proteomes" id="UP001161325">
    <property type="component" value="Unassembled WGS sequence"/>
</dbReference>
<feature type="transmembrane region" description="Helical" evidence="1">
    <location>
        <begin position="45"/>
        <end position="65"/>
    </location>
</feature>
<feature type="transmembrane region" description="Helical" evidence="1">
    <location>
        <begin position="126"/>
        <end position="145"/>
    </location>
</feature>
<reference evidence="2" key="1">
    <citation type="submission" date="2022-08" db="EMBL/GenBank/DDBJ databases">
        <title>Draft genome sequencing of Roseisolibacter agri AW1220.</title>
        <authorList>
            <person name="Tobiishi Y."/>
            <person name="Tonouchi A."/>
        </authorList>
    </citation>
    <scope>NUCLEOTIDE SEQUENCE</scope>
    <source>
        <strain evidence="2">AW1220</strain>
    </source>
</reference>
<gene>
    <name evidence="2" type="ORF">rosag_10320</name>
</gene>
<keyword evidence="1" id="KW-0812">Transmembrane</keyword>
<keyword evidence="1" id="KW-0472">Membrane</keyword>
<feature type="transmembrane region" description="Helical" evidence="1">
    <location>
        <begin position="85"/>
        <end position="105"/>
    </location>
</feature>
<dbReference type="RefSeq" id="WP_284348966.1">
    <property type="nucleotide sequence ID" value="NZ_BRXS01000002.1"/>
</dbReference>
<organism evidence="2 3">
    <name type="scientific">Roseisolibacter agri</name>
    <dbReference type="NCBI Taxonomy" id="2014610"/>
    <lineage>
        <taxon>Bacteria</taxon>
        <taxon>Pseudomonadati</taxon>
        <taxon>Gemmatimonadota</taxon>
        <taxon>Gemmatimonadia</taxon>
        <taxon>Gemmatimonadales</taxon>
        <taxon>Gemmatimonadaceae</taxon>
        <taxon>Roseisolibacter</taxon>
    </lineage>
</organism>
<feature type="transmembrane region" description="Helical" evidence="1">
    <location>
        <begin position="6"/>
        <end position="24"/>
    </location>
</feature>
<comment type="caution">
    <text evidence="2">The sequence shown here is derived from an EMBL/GenBank/DDBJ whole genome shotgun (WGS) entry which is preliminary data.</text>
</comment>
<protein>
    <recommendedName>
        <fullName evidence="4">DUF2214 domain-containing protein</fullName>
    </recommendedName>
</protein>
<accession>A0AA37Q192</accession>
<name>A0AA37Q192_9BACT</name>
<evidence type="ECO:0000256" key="1">
    <source>
        <dbReference type="SAM" id="Phobius"/>
    </source>
</evidence>
<dbReference type="Pfam" id="PF09980">
    <property type="entry name" value="DUF2214"/>
    <property type="match status" value="1"/>
</dbReference>
<keyword evidence="3" id="KW-1185">Reference proteome</keyword>